<keyword evidence="1" id="KW-0479">Metal-binding</keyword>
<dbReference type="PROSITE" id="PS50076">
    <property type="entry name" value="DNAJ_2"/>
    <property type="match status" value="1"/>
</dbReference>
<dbReference type="PROSITE" id="PS50089">
    <property type="entry name" value="ZF_RING_2"/>
    <property type="match status" value="1"/>
</dbReference>
<dbReference type="InterPro" id="IPR013083">
    <property type="entry name" value="Znf_RING/FYVE/PHD"/>
</dbReference>
<dbReference type="SUPFAM" id="SSF46565">
    <property type="entry name" value="Chaperone J-domain"/>
    <property type="match status" value="1"/>
</dbReference>
<dbReference type="Gene3D" id="1.25.40.10">
    <property type="entry name" value="Tetratricopeptide repeat domain"/>
    <property type="match status" value="3"/>
</dbReference>
<protein>
    <submittedName>
        <fullName evidence="11">Uncharacterized protein</fullName>
    </submittedName>
</protein>
<sequence>MGFAQDNVLSENGHTAEFTCAICQQLVESPMFTACSHVFCGPCIEEWFRRARRCPLCNNDLSNGSAIAPLQKANPLAYRILLRIRVRCPLHTQGCTWQGDLSEVQAHLTNSAEHLAGAAEASTPGGATPQGPGSPVSTPSVDDQRRATAVALKEQGNSKFEARRYQEAIQLYSKALSLQPDEAALFSNRAAALFMLRLYSQCVEDCNKAINLRPDYTKAHLRRSKALVELGRFEEAESGLQTAHKATGTGGGELLMEYERVSLMHRQLDKAVALCASGSEKDFTAARTALGDLLRDTNAPVVVLHAARAELGLGLCDRALRLTLQVLRADKANGMALRVRAQAMYLSEEFDQAKDLLKEALRLDPDNPEAKELFRLNKTVKGLMDEARQAIHFRRFTEAIDRFGEVLEVVKPPKHAPIGCNAYAGRSTAHLRLKHYDECLRDAAKAIYGRDDCREAWISRTNALHALGRHQEALDDMTSLMQRWGSSDTLIRHAYDRADFEVRKSKRPDYYAIIGVPSVASESEIKSEYRRRALEWHPDKWEGHSAEEKARAEEKFKELGEILEVLTDPFKRQLYDEGYDKEAIEQRVAAAQRAAREPERTRHHHQH</sequence>
<dbReference type="Pfam" id="PF00226">
    <property type="entry name" value="DnaJ"/>
    <property type="match status" value="1"/>
</dbReference>
<accession>A0A7S2RN34</accession>
<organism evidence="11">
    <name type="scientific">Rhizochromulina marina</name>
    <dbReference type="NCBI Taxonomy" id="1034831"/>
    <lineage>
        <taxon>Eukaryota</taxon>
        <taxon>Sar</taxon>
        <taxon>Stramenopiles</taxon>
        <taxon>Ochrophyta</taxon>
        <taxon>Dictyochophyceae</taxon>
        <taxon>Rhizochromulinales</taxon>
        <taxon>Rhizochromulina</taxon>
    </lineage>
</organism>
<keyword evidence="5" id="KW-0862">Zinc</keyword>
<evidence type="ECO:0000256" key="2">
    <source>
        <dbReference type="ARBA" id="ARBA00022737"/>
    </source>
</evidence>
<keyword evidence="2" id="KW-0677">Repeat</keyword>
<dbReference type="Gene3D" id="1.10.287.110">
    <property type="entry name" value="DnaJ domain"/>
    <property type="match status" value="1"/>
</dbReference>
<dbReference type="PRINTS" id="PR00625">
    <property type="entry name" value="JDOMAIN"/>
</dbReference>
<gene>
    <name evidence="11" type="ORF">RMAR1173_LOCUS5882</name>
</gene>
<evidence type="ECO:0000259" key="9">
    <source>
        <dbReference type="PROSITE" id="PS50076"/>
    </source>
</evidence>
<dbReference type="InterPro" id="IPR011990">
    <property type="entry name" value="TPR-like_helical_dom_sf"/>
</dbReference>
<dbReference type="SUPFAM" id="SSF57850">
    <property type="entry name" value="RING/U-box"/>
    <property type="match status" value="1"/>
</dbReference>
<dbReference type="SMART" id="SM00271">
    <property type="entry name" value="DnaJ"/>
    <property type="match status" value="1"/>
</dbReference>
<dbReference type="InterPro" id="IPR001623">
    <property type="entry name" value="DnaJ_domain"/>
</dbReference>
<keyword evidence="3 6" id="KW-0863">Zinc-finger</keyword>
<feature type="domain" description="J" evidence="9">
    <location>
        <begin position="509"/>
        <end position="579"/>
    </location>
</feature>
<evidence type="ECO:0000256" key="5">
    <source>
        <dbReference type="ARBA" id="ARBA00022833"/>
    </source>
</evidence>
<dbReference type="PANTHER" id="PTHR45188">
    <property type="entry name" value="DNAJ PROTEIN P58IPK HOMOLOG"/>
    <property type="match status" value="1"/>
</dbReference>
<dbReference type="Pfam" id="PF13432">
    <property type="entry name" value="TPR_16"/>
    <property type="match status" value="1"/>
</dbReference>
<evidence type="ECO:0000256" key="7">
    <source>
        <dbReference type="PROSITE-ProRule" id="PRU00339"/>
    </source>
</evidence>
<evidence type="ECO:0000256" key="4">
    <source>
        <dbReference type="ARBA" id="ARBA00022803"/>
    </source>
</evidence>
<dbReference type="SMART" id="SM00184">
    <property type="entry name" value="RING"/>
    <property type="match status" value="1"/>
</dbReference>
<evidence type="ECO:0000256" key="8">
    <source>
        <dbReference type="SAM" id="MobiDB-lite"/>
    </source>
</evidence>
<dbReference type="PROSITE" id="PS00518">
    <property type="entry name" value="ZF_RING_1"/>
    <property type="match status" value="1"/>
</dbReference>
<dbReference type="CDD" id="cd06257">
    <property type="entry name" value="DnaJ"/>
    <property type="match status" value="1"/>
</dbReference>
<dbReference type="InterPro" id="IPR017907">
    <property type="entry name" value="Znf_RING_CS"/>
</dbReference>
<dbReference type="AlphaFoldDB" id="A0A7S2RN34"/>
<keyword evidence="4 7" id="KW-0802">TPR repeat</keyword>
<evidence type="ECO:0000256" key="1">
    <source>
        <dbReference type="ARBA" id="ARBA00022723"/>
    </source>
</evidence>
<dbReference type="GO" id="GO:0005737">
    <property type="term" value="C:cytoplasm"/>
    <property type="evidence" value="ECO:0007669"/>
    <property type="project" value="UniProtKB-ARBA"/>
</dbReference>
<evidence type="ECO:0000313" key="11">
    <source>
        <dbReference type="EMBL" id="CAD9674843.1"/>
    </source>
</evidence>
<evidence type="ECO:0000256" key="6">
    <source>
        <dbReference type="PROSITE-ProRule" id="PRU00175"/>
    </source>
</evidence>
<evidence type="ECO:0000256" key="3">
    <source>
        <dbReference type="ARBA" id="ARBA00022771"/>
    </source>
</evidence>
<feature type="region of interest" description="Disordered" evidence="8">
    <location>
        <begin position="119"/>
        <end position="143"/>
    </location>
</feature>
<dbReference type="Pfam" id="PF13923">
    <property type="entry name" value="zf-C3HC4_2"/>
    <property type="match status" value="1"/>
</dbReference>
<dbReference type="InterPro" id="IPR019734">
    <property type="entry name" value="TPR_rpt"/>
</dbReference>
<dbReference type="InterPro" id="IPR036869">
    <property type="entry name" value="J_dom_sf"/>
</dbReference>
<dbReference type="Pfam" id="PF13414">
    <property type="entry name" value="TPR_11"/>
    <property type="match status" value="1"/>
</dbReference>
<dbReference type="SUPFAM" id="SSF48452">
    <property type="entry name" value="TPR-like"/>
    <property type="match status" value="3"/>
</dbReference>
<evidence type="ECO:0000259" key="10">
    <source>
        <dbReference type="PROSITE" id="PS50089"/>
    </source>
</evidence>
<feature type="domain" description="RING-type" evidence="10">
    <location>
        <begin position="20"/>
        <end position="58"/>
    </location>
</feature>
<feature type="region of interest" description="Disordered" evidence="8">
    <location>
        <begin position="587"/>
        <end position="607"/>
    </location>
</feature>
<dbReference type="PANTHER" id="PTHR45188:SF2">
    <property type="entry name" value="DNAJ HOMOLOG SUBFAMILY C MEMBER 7"/>
    <property type="match status" value="1"/>
</dbReference>
<name>A0A7S2RN34_9STRA</name>
<dbReference type="InterPro" id="IPR001841">
    <property type="entry name" value="Znf_RING"/>
</dbReference>
<dbReference type="Gene3D" id="3.30.40.10">
    <property type="entry name" value="Zinc/RING finger domain, C3HC4 (zinc finger)"/>
    <property type="match status" value="1"/>
</dbReference>
<dbReference type="EMBL" id="HBHJ01009046">
    <property type="protein sequence ID" value="CAD9674843.1"/>
    <property type="molecule type" value="Transcribed_RNA"/>
</dbReference>
<feature type="repeat" description="TPR" evidence="7">
    <location>
        <begin position="334"/>
        <end position="367"/>
    </location>
</feature>
<dbReference type="SMART" id="SM00028">
    <property type="entry name" value="TPR"/>
    <property type="match status" value="6"/>
</dbReference>
<dbReference type="GO" id="GO:0008270">
    <property type="term" value="F:zinc ion binding"/>
    <property type="evidence" value="ECO:0007669"/>
    <property type="project" value="UniProtKB-KW"/>
</dbReference>
<dbReference type="PROSITE" id="PS50005">
    <property type="entry name" value="TPR"/>
    <property type="match status" value="2"/>
</dbReference>
<proteinExistence type="predicted"/>
<feature type="repeat" description="TPR" evidence="7">
    <location>
        <begin position="149"/>
        <end position="182"/>
    </location>
</feature>
<dbReference type="Gene3D" id="3.30.160.60">
    <property type="entry name" value="Classic Zinc Finger"/>
    <property type="match status" value="1"/>
</dbReference>
<reference evidence="11" key="1">
    <citation type="submission" date="2021-01" db="EMBL/GenBank/DDBJ databases">
        <authorList>
            <person name="Corre E."/>
            <person name="Pelletier E."/>
            <person name="Niang G."/>
            <person name="Scheremetjew M."/>
            <person name="Finn R."/>
            <person name="Kale V."/>
            <person name="Holt S."/>
            <person name="Cochrane G."/>
            <person name="Meng A."/>
            <person name="Brown T."/>
            <person name="Cohen L."/>
        </authorList>
    </citation>
    <scope>NUCLEOTIDE SEQUENCE</scope>
    <source>
        <strain evidence="11">CCMP1243</strain>
    </source>
</reference>